<keyword evidence="1" id="KW-1133">Transmembrane helix</keyword>
<dbReference type="RefSeq" id="WP_088905691.1">
    <property type="nucleotide sequence ID" value="NZ_CP022272.1"/>
</dbReference>
<gene>
    <name evidence="2" type="ORF">CFF01_17910</name>
</gene>
<dbReference type="Proteomes" id="UP000198233">
    <property type="component" value="Chromosome"/>
</dbReference>
<reference evidence="2 3" key="1">
    <citation type="submission" date="2017-06" db="EMBL/GenBank/DDBJ databases">
        <title>Complete genome sequence of Shewanella marisflavi EP1 associated with anaerobic 2,4-dinitrotoluene reduction and salt tolerance.</title>
        <authorList>
            <person name="Huang J."/>
        </authorList>
    </citation>
    <scope>NUCLEOTIDE SEQUENCE [LARGE SCALE GENOMIC DNA]</scope>
    <source>
        <strain evidence="2 3">EP1</strain>
    </source>
</reference>
<dbReference type="PANTHER" id="PTHR38775:SF1">
    <property type="entry name" value="INNER MEMBRANE PROTEIN"/>
    <property type="match status" value="1"/>
</dbReference>
<name>A0AAC9U1H7_9GAMM</name>
<dbReference type="KEGG" id="smav:CFF01_17910"/>
<dbReference type="EMBL" id="CP022272">
    <property type="protein sequence ID" value="ASJ98315.1"/>
    <property type="molecule type" value="Genomic_DNA"/>
</dbReference>
<feature type="transmembrane region" description="Helical" evidence="1">
    <location>
        <begin position="65"/>
        <end position="82"/>
    </location>
</feature>
<sequence>MKLMILGGKAITLFAWGVMLYNLFVPVEGNIGTLLTILLLITLIMHSIQTLIFRTLFKPLMTITYANYLSVMCFGVFSLLDYRQRVMNQTAPQGQ</sequence>
<dbReference type="Pfam" id="PF06611">
    <property type="entry name" value="DUF1145"/>
    <property type="match status" value="1"/>
</dbReference>
<feature type="transmembrane region" description="Helical" evidence="1">
    <location>
        <begin position="6"/>
        <end position="24"/>
    </location>
</feature>
<feature type="transmembrane region" description="Helical" evidence="1">
    <location>
        <begin position="31"/>
        <end position="53"/>
    </location>
</feature>
<evidence type="ECO:0000313" key="2">
    <source>
        <dbReference type="EMBL" id="ASJ98315.1"/>
    </source>
</evidence>
<dbReference type="InterPro" id="IPR009525">
    <property type="entry name" value="DUF1145"/>
</dbReference>
<accession>A0AAC9U1H7</accession>
<keyword evidence="1" id="KW-0472">Membrane</keyword>
<dbReference type="PANTHER" id="PTHR38775">
    <property type="entry name" value="INNER MEMBRANE PROTEIN-RELATED"/>
    <property type="match status" value="1"/>
</dbReference>
<organism evidence="2 3">
    <name type="scientific">Shewanella marisflavi</name>
    <dbReference type="NCBI Taxonomy" id="260364"/>
    <lineage>
        <taxon>Bacteria</taxon>
        <taxon>Pseudomonadati</taxon>
        <taxon>Pseudomonadota</taxon>
        <taxon>Gammaproteobacteria</taxon>
        <taxon>Alteromonadales</taxon>
        <taxon>Shewanellaceae</taxon>
        <taxon>Shewanella</taxon>
    </lineage>
</organism>
<evidence type="ECO:0000256" key="1">
    <source>
        <dbReference type="SAM" id="Phobius"/>
    </source>
</evidence>
<keyword evidence="1" id="KW-0812">Transmembrane</keyword>
<evidence type="ECO:0008006" key="4">
    <source>
        <dbReference type="Google" id="ProtNLM"/>
    </source>
</evidence>
<dbReference type="AlphaFoldDB" id="A0AAC9U1H7"/>
<evidence type="ECO:0000313" key="3">
    <source>
        <dbReference type="Proteomes" id="UP000198233"/>
    </source>
</evidence>
<proteinExistence type="predicted"/>
<protein>
    <recommendedName>
        <fullName evidence="4">DUF1145 domain-containing protein</fullName>
    </recommendedName>
</protein>